<accession>A0AAW8FA08</accession>
<dbReference type="AlphaFoldDB" id="A0AAW8FA08"/>
<organism evidence="2 3">
    <name type="scientific">Streptomyces canus</name>
    <dbReference type="NCBI Taxonomy" id="58343"/>
    <lineage>
        <taxon>Bacteria</taxon>
        <taxon>Bacillati</taxon>
        <taxon>Actinomycetota</taxon>
        <taxon>Actinomycetes</taxon>
        <taxon>Kitasatosporales</taxon>
        <taxon>Streptomycetaceae</taxon>
        <taxon>Streptomyces</taxon>
        <taxon>Streptomyces aurantiacus group</taxon>
    </lineage>
</organism>
<comment type="caution">
    <text evidence="2">The sequence shown here is derived from an EMBL/GenBank/DDBJ whole genome shotgun (WGS) entry which is preliminary data.</text>
</comment>
<dbReference type="EMBL" id="JAUSZV010000005">
    <property type="protein sequence ID" value="MDQ0905632.1"/>
    <property type="molecule type" value="Genomic_DNA"/>
</dbReference>
<protein>
    <submittedName>
        <fullName evidence="2">Uncharacterized protein</fullName>
    </submittedName>
</protein>
<reference evidence="2" key="1">
    <citation type="submission" date="2023-07" db="EMBL/GenBank/DDBJ databases">
        <title>Comparative genomics of wheat-associated soil bacteria to identify genetic determinants of phenazine resistance.</title>
        <authorList>
            <person name="Mouncey N."/>
        </authorList>
    </citation>
    <scope>NUCLEOTIDE SEQUENCE</scope>
    <source>
        <strain evidence="2">V4I22</strain>
    </source>
</reference>
<gene>
    <name evidence="2" type="ORF">QFZ22_001617</name>
</gene>
<evidence type="ECO:0000256" key="1">
    <source>
        <dbReference type="SAM" id="MobiDB-lite"/>
    </source>
</evidence>
<dbReference type="Proteomes" id="UP001234216">
    <property type="component" value="Unassembled WGS sequence"/>
</dbReference>
<feature type="region of interest" description="Disordered" evidence="1">
    <location>
        <begin position="47"/>
        <end position="77"/>
    </location>
</feature>
<evidence type="ECO:0000313" key="3">
    <source>
        <dbReference type="Proteomes" id="UP001234216"/>
    </source>
</evidence>
<proteinExistence type="predicted"/>
<sequence length="77" mass="8320">MQLVQLLDLVERRQLLEDARDLVLVLRGDVTHRERVDHGDRAELRGVRGARVGRVREGGGGAGDADGETDGGDNTSS</sequence>
<evidence type="ECO:0000313" key="2">
    <source>
        <dbReference type="EMBL" id="MDQ0905632.1"/>
    </source>
</evidence>
<name>A0AAW8FA08_9ACTN</name>